<evidence type="ECO:0000313" key="1">
    <source>
        <dbReference type="EMBL" id="CZS96382.1"/>
    </source>
</evidence>
<keyword evidence="2" id="KW-1185">Reference proteome</keyword>
<accession>A0A1E1KEF2</accession>
<reference evidence="2" key="1">
    <citation type="submission" date="2016-03" db="EMBL/GenBank/DDBJ databases">
        <authorList>
            <person name="Guldener U."/>
        </authorList>
    </citation>
    <scope>NUCLEOTIDE SEQUENCE [LARGE SCALE GENOMIC DNA]</scope>
    <source>
        <strain evidence="2">04CH-RAC-A.6.1</strain>
    </source>
</reference>
<protein>
    <submittedName>
        <fullName evidence="1">Uncharacterized protein</fullName>
    </submittedName>
</protein>
<organism evidence="1 2">
    <name type="scientific">Rhynchosporium agropyri</name>
    <dbReference type="NCBI Taxonomy" id="914238"/>
    <lineage>
        <taxon>Eukaryota</taxon>
        <taxon>Fungi</taxon>
        <taxon>Dikarya</taxon>
        <taxon>Ascomycota</taxon>
        <taxon>Pezizomycotina</taxon>
        <taxon>Leotiomycetes</taxon>
        <taxon>Helotiales</taxon>
        <taxon>Ploettnerulaceae</taxon>
        <taxon>Rhynchosporium</taxon>
    </lineage>
</organism>
<evidence type="ECO:0000313" key="2">
    <source>
        <dbReference type="Proteomes" id="UP000178912"/>
    </source>
</evidence>
<gene>
    <name evidence="1" type="ORF">RAG0_05741</name>
</gene>
<dbReference type="EMBL" id="FJUX01000026">
    <property type="protein sequence ID" value="CZS96382.1"/>
    <property type="molecule type" value="Genomic_DNA"/>
</dbReference>
<dbReference type="OrthoDB" id="3231000at2759"/>
<dbReference type="AlphaFoldDB" id="A0A1E1KEF2"/>
<sequence length="278" mass="31223">MSTRRTSQRLEDSEAQLLQISTNSPNLRRGSSNLLSGLTTSAEDYLSKIQSHAETSILDSLYPGGHFADISEFLKSRLTSQSRQFPTSLEGSAFLHKIYSKTTASVTSLTTPVSLDEADAYLDIHTPHNSILFLCGYPSAEWIAHVGSKYRVDPEFWRRHAGYLNGNETSHLETRLVLPSACSSIIHLPLVSVASHKIVDGVASEDDVTRHRRNCTRDMGNYRYRLRIGLEWRAGDSIVRDFDVLDKDHFMIEQLASVYITARDEKKTSWIGKCLSSL</sequence>
<dbReference type="Proteomes" id="UP000178912">
    <property type="component" value="Unassembled WGS sequence"/>
</dbReference>
<name>A0A1E1KEF2_9HELO</name>
<proteinExistence type="predicted"/>